<evidence type="ECO:0000259" key="3">
    <source>
        <dbReference type="Pfam" id="PF00248"/>
    </source>
</evidence>
<dbReference type="PANTHER" id="PTHR43364">
    <property type="entry name" value="NADH-SPECIFIC METHYLGLYOXAL REDUCTASE-RELATED"/>
    <property type="match status" value="1"/>
</dbReference>
<dbReference type="SUPFAM" id="SSF51430">
    <property type="entry name" value="NAD(P)-linked oxidoreductase"/>
    <property type="match status" value="1"/>
</dbReference>
<dbReference type="EMBL" id="JAUEPO010000003">
    <property type="protein sequence ID" value="KAK3328172.1"/>
    <property type="molecule type" value="Genomic_DNA"/>
</dbReference>
<dbReference type="AlphaFoldDB" id="A0AAE0MD90"/>
<name>A0AAE0MD90_9PEZI</name>
<keyword evidence="1" id="KW-0560">Oxidoreductase</keyword>
<reference evidence="4" key="1">
    <citation type="journal article" date="2023" name="Mol. Phylogenet. Evol.">
        <title>Genome-scale phylogeny and comparative genomics of the fungal order Sordariales.</title>
        <authorList>
            <person name="Hensen N."/>
            <person name="Bonometti L."/>
            <person name="Westerberg I."/>
            <person name="Brannstrom I.O."/>
            <person name="Guillou S."/>
            <person name="Cros-Aarteil S."/>
            <person name="Calhoun S."/>
            <person name="Haridas S."/>
            <person name="Kuo A."/>
            <person name="Mondo S."/>
            <person name="Pangilinan J."/>
            <person name="Riley R."/>
            <person name="LaButti K."/>
            <person name="Andreopoulos B."/>
            <person name="Lipzen A."/>
            <person name="Chen C."/>
            <person name="Yan M."/>
            <person name="Daum C."/>
            <person name="Ng V."/>
            <person name="Clum A."/>
            <person name="Steindorff A."/>
            <person name="Ohm R.A."/>
            <person name="Martin F."/>
            <person name="Silar P."/>
            <person name="Natvig D.O."/>
            <person name="Lalanne C."/>
            <person name="Gautier V."/>
            <person name="Ament-Velasquez S.L."/>
            <person name="Kruys A."/>
            <person name="Hutchinson M.I."/>
            <person name="Powell A.J."/>
            <person name="Barry K."/>
            <person name="Miller A.N."/>
            <person name="Grigoriev I.V."/>
            <person name="Debuchy R."/>
            <person name="Gladieux P."/>
            <person name="Hiltunen Thoren M."/>
            <person name="Johannesson H."/>
        </authorList>
    </citation>
    <scope>NUCLEOTIDE SEQUENCE</scope>
    <source>
        <strain evidence="4">SMH4131-1</strain>
    </source>
</reference>
<dbReference type="InterPro" id="IPR050523">
    <property type="entry name" value="AKR_Detox_Biosynth"/>
</dbReference>
<protein>
    <submittedName>
        <fullName evidence="4">NADP-dependent oxidoreductase domain-containing protein</fullName>
    </submittedName>
</protein>
<evidence type="ECO:0000256" key="1">
    <source>
        <dbReference type="ARBA" id="ARBA00023002"/>
    </source>
</evidence>
<dbReference type="PANTHER" id="PTHR43364:SF2">
    <property type="entry name" value="ARYL-ALCOHOL DEHYDROGENASE AAD10-RELATED"/>
    <property type="match status" value="1"/>
</dbReference>
<sequence length="389" mass="42754">MSSVADAADPPPPTSLPSELGRLRVLASTAGIRVSPLALGGGNIGEAWNKVWGFMTKEKAFELLDAYFEAGGNFIDTANEYQNEQSETWIGEWMTERGIRDRLVVATKYTGDYQYHVTGKGKTPNHGGNHRRSLHMSVRDSLRKLQTDYIDIMYVHWWDYMSSIEEVMDSLHHLVAAGKVLYLGVSDTPAWIVSAANTYAKAHGKTQFSVYSGRWSLLARDFERDILPMARAFGMALTPWGVLGNGSFQSRKQVEEREKAAEQGRNFGGTRTAEQIAVSEALTRVAAEHGTESVTQIALAYIVKKAAQLGVYNVFPVVGGRKVEQLLDNIAGLSIRLTDEQVQELESVKAFDIGFPTDFIGVDPNVSGFSPPMTERPAFIAFPGATGGR</sequence>
<accession>A0AAE0MD90</accession>
<dbReference type="GO" id="GO:0016491">
    <property type="term" value="F:oxidoreductase activity"/>
    <property type="evidence" value="ECO:0007669"/>
    <property type="project" value="UniProtKB-KW"/>
</dbReference>
<dbReference type="Pfam" id="PF00248">
    <property type="entry name" value="Aldo_ket_red"/>
    <property type="match status" value="1"/>
</dbReference>
<dbReference type="Proteomes" id="UP001286456">
    <property type="component" value="Unassembled WGS sequence"/>
</dbReference>
<evidence type="ECO:0000256" key="2">
    <source>
        <dbReference type="ARBA" id="ARBA00038157"/>
    </source>
</evidence>
<feature type="domain" description="NADP-dependent oxidoreductase" evidence="3">
    <location>
        <begin position="37"/>
        <end position="348"/>
    </location>
</feature>
<dbReference type="InterPro" id="IPR023210">
    <property type="entry name" value="NADP_OxRdtase_dom"/>
</dbReference>
<evidence type="ECO:0000313" key="5">
    <source>
        <dbReference type="Proteomes" id="UP001286456"/>
    </source>
</evidence>
<proteinExistence type="inferred from homology"/>
<dbReference type="InterPro" id="IPR036812">
    <property type="entry name" value="NAD(P)_OxRdtase_dom_sf"/>
</dbReference>
<evidence type="ECO:0000313" key="4">
    <source>
        <dbReference type="EMBL" id="KAK3328172.1"/>
    </source>
</evidence>
<organism evidence="4 5">
    <name type="scientific">Cercophora scortea</name>
    <dbReference type="NCBI Taxonomy" id="314031"/>
    <lineage>
        <taxon>Eukaryota</taxon>
        <taxon>Fungi</taxon>
        <taxon>Dikarya</taxon>
        <taxon>Ascomycota</taxon>
        <taxon>Pezizomycotina</taxon>
        <taxon>Sordariomycetes</taxon>
        <taxon>Sordariomycetidae</taxon>
        <taxon>Sordariales</taxon>
        <taxon>Lasiosphaeriaceae</taxon>
        <taxon>Cercophora</taxon>
    </lineage>
</organism>
<comment type="caution">
    <text evidence="4">The sequence shown here is derived from an EMBL/GenBank/DDBJ whole genome shotgun (WGS) entry which is preliminary data.</text>
</comment>
<keyword evidence="5" id="KW-1185">Reference proteome</keyword>
<reference evidence="4" key="2">
    <citation type="submission" date="2023-06" db="EMBL/GenBank/DDBJ databases">
        <authorList>
            <consortium name="Lawrence Berkeley National Laboratory"/>
            <person name="Haridas S."/>
            <person name="Hensen N."/>
            <person name="Bonometti L."/>
            <person name="Westerberg I."/>
            <person name="Brannstrom I.O."/>
            <person name="Guillou S."/>
            <person name="Cros-Aarteil S."/>
            <person name="Calhoun S."/>
            <person name="Kuo A."/>
            <person name="Mondo S."/>
            <person name="Pangilinan J."/>
            <person name="Riley R."/>
            <person name="Labutti K."/>
            <person name="Andreopoulos B."/>
            <person name="Lipzen A."/>
            <person name="Chen C."/>
            <person name="Yanf M."/>
            <person name="Daum C."/>
            <person name="Ng V."/>
            <person name="Clum A."/>
            <person name="Steindorff A."/>
            <person name="Ohm R."/>
            <person name="Martin F."/>
            <person name="Silar P."/>
            <person name="Natvig D."/>
            <person name="Lalanne C."/>
            <person name="Gautier V."/>
            <person name="Ament-Velasquez S.L."/>
            <person name="Kruys A."/>
            <person name="Hutchinson M.I."/>
            <person name="Powell A.J."/>
            <person name="Barry K."/>
            <person name="Miller A.N."/>
            <person name="Grigoriev I.V."/>
            <person name="Debuchy R."/>
            <person name="Gladieux P."/>
            <person name="Thoren M.H."/>
            <person name="Johannesson H."/>
        </authorList>
    </citation>
    <scope>NUCLEOTIDE SEQUENCE</scope>
    <source>
        <strain evidence="4">SMH4131-1</strain>
    </source>
</reference>
<comment type="similarity">
    <text evidence="2">Belongs to the aldo/keto reductase family. Aldo/keto reductase 2 subfamily.</text>
</comment>
<gene>
    <name evidence="4" type="ORF">B0T19DRAFT_423840</name>
</gene>
<dbReference type="Gene3D" id="3.20.20.100">
    <property type="entry name" value="NADP-dependent oxidoreductase domain"/>
    <property type="match status" value="1"/>
</dbReference>